<dbReference type="Pfam" id="PF12770">
    <property type="entry name" value="CHAT"/>
    <property type="match status" value="1"/>
</dbReference>
<name>R1HT43_9PSEU</name>
<gene>
    <name evidence="2" type="ORF">H480_36830</name>
</gene>
<keyword evidence="3" id="KW-1185">Reference proteome</keyword>
<evidence type="ECO:0000259" key="1">
    <source>
        <dbReference type="Pfam" id="PF12770"/>
    </source>
</evidence>
<sequence>MDPDISARAVLHLHGSELPVEAISRLPLETADLAYLSACSTAARGRYADEPNLASAFQLAGFRHVVASLWPLTDAVAAEAARFFYRTLGDTPTADGTAHAVRATARDLRSRYPDRPDLWAALVHSGP</sequence>
<accession>R1HT43</accession>
<organism evidence="2 3">
    <name type="scientific">Amycolatopsis vancoresmycina DSM 44592</name>
    <dbReference type="NCBI Taxonomy" id="1292037"/>
    <lineage>
        <taxon>Bacteria</taxon>
        <taxon>Bacillati</taxon>
        <taxon>Actinomycetota</taxon>
        <taxon>Actinomycetes</taxon>
        <taxon>Pseudonocardiales</taxon>
        <taxon>Pseudonocardiaceae</taxon>
        <taxon>Amycolatopsis</taxon>
    </lineage>
</organism>
<dbReference type="InterPro" id="IPR024983">
    <property type="entry name" value="CHAT_dom"/>
</dbReference>
<dbReference type="AlphaFoldDB" id="R1HT43"/>
<reference evidence="2 3" key="1">
    <citation type="submission" date="2013-02" db="EMBL/GenBank/DDBJ databases">
        <title>Draft genome sequence of Amycolatopsis vancoresmycina strain DSM 44592T.</title>
        <authorList>
            <person name="Kumar S."/>
            <person name="Kaur N."/>
            <person name="Kaur C."/>
            <person name="Raghava G.P.S."/>
            <person name="Mayilraj S."/>
        </authorList>
    </citation>
    <scope>NUCLEOTIDE SEQUENCE [LARGE SCALE GENOMIC DNA]</scope>
    <source>
        <strain evidence="2 3">DSM 44592</strain>
    </source>
</reference>
<proteinExistence type="predicted"/>
<evidence type="ECO:0000313" key="2">
    <source>
        <dbReference type="EMBL" id="EOD63471.1"/>
    </source>
</evidence>
<protein>
    <recommendedName>
        <fullName evidence="1">CHAT domain-containing protein</fullName>
    </recommendedName>
</protein>
<comment type="caution">
    <text evidence="2">The sequence shown here is derived from an EMBL/GenBank/DDBJ whole genome shotgun (WGS) entry which is preliminary data.</text>
</comment>
<evidence type="ECO:0000313" key="3">
    <source>
        <dbReference type="Proteomes" id="UP000014139"/>
    </source>
</evidence>
<dbReference type="Proteomes" id="UP000014139">
    <property type="component" value="Unassembled WGS sequence"/>
</dbReference>
<dbReference type="EMBL" id="AOUO01000616">
    <property type="protein sequence ID" value="EOD63471.1"/>
    <property type="molecule type" value="Genomic_DNA"/>
</dbReference>
<feature type="domain" description="CHAT" evidence="1">
    <location>
        <begin position="8"/>
        <end position="126"/>
    </location>
</feature>